<feature type="domain" description="EDC4-like protein pdc1 beta-propeller" evidence="9">
    <location>
        <begin position="1051"/>
        <end position="1382"/>
    </location>
</feature>
<dbReference type="InterPro" id="IPR015943">
    <property type="entry name" value="WD40/YVTN_repeat-like_dom_sf"/>
</dbReference>
<keyword evidence="3" id="KW-0963">Cytoplasm</keyword>
<sequence length="2020" mass="220793">MALCYGFDGWLINIEKTFAVGHWDPLMLQGFITQLKLELGCGGRVIWYDALTKNNNIAFQNGLTDKNIEFVRSAGSILTNYEWNSDLARQAKAMAVSNLLPPEDVFFGIDVWAQNHGNPKRVTYPPHNGGGTNVGVAVARLSDFGLASGIFAPAWPYQHFPNSARAVERSMWDGDDLPQDLDCSCEHPAGSKSFFYTNFERAFALHDATLDHVYDGKKQHSQVGAQSILPDLPRPARTSQMRRDAVVVVYGELRDSPPRLAILAERVRGAQAEKAVSLTRELVNVDSKVMLFKLDMDNDTSLQARISFRKRDSVTKMKVGFYLRFEDEVCHHENLTSQAESISFLVADIYKGSKRLTELGVYVYGCLLVTQGPVLLLDVLEISMQPPRRSPVQCRIGEIYAVQRDEGEFQHTRLSWKLFTPSSGKEKSTVDHGSQAEGQPYSNLTGPFSHFFVRVNGLKIGRAYAMEFILSKTLARQVENGEYIAVKVIGVLFDGLRVQSKEQRLQVAQEGSLDWQIPRDCRAQPANMADLQALFARLKSPQASEAGGPHPPSAQQPPDIWAQPQPNEYRQPSVSSPILSPPLSGPQPHHESAIMSPNMGTPSSNTPIPDPNRTNNLLNLLRFNQPTASGSLPSLRSGGNAQAGSLQNIFQSDPQAAHPGNQGRTVSSGSVATFSSKPPTSAAFQSSTIGPSTLGKPDARSEVVSSPMENPQDFLLRLLNHPKPSQSDSAATHRLPAPLEAPVSEPAIEGLAQELANATFGTAEQDGSDGSAVKSPGRGREETPIRLFGSGEVDPSTPFEPPQPANKPSIFTYVNPFEQLSASSPRNRTPKPEARSGNVTPKIEILKHGRDISTATNGETSGPATKTRKLASSAASPAPSPLPDGRSQIEALMGIGAETKKHESVAEALSGVAEKVEKQVEQALAQTDAKSNLHPVTKDDSSAELSTMAQAEDAVREAAIEIQEDLKNPESQRALEENMPKPMADAFKSTIADVAQQDVADSWESADAEGSPTKKTEDFVVRVYNFPMKPFVSIEIKAMPEPLPIRQDIVMEIARLKKDFDQLDRTLATASTYHIVYAMSKNGGFRVIRQDSGLDKQVFRHTQDRVFNVAICTANSLSAADFESVIATGVNGSVYWTSITKSRGDAFEEEDLEAQGLIIPPIPGQDDNTSGSALKTRAKKSCRHPNFFAIGRGKAIHIVWPFLARSPQYCDTKTHVVDSEKFFKERCFKIATGKAGKDFAFSEDDSLIVSLDKGGKLKFWDIQQLVEAANETAPTKHAPVEVKVPLWTLSISAPSDKSWPTSVMFVDKERPCVKGVALRYLIVGMKQNHTLQLWDLGLGKPVQELHFPHETESDAICSLSYHPRSGVLAIAHPTRNSIYFVHLSAPKYNLPPYKQAQYIHKLATRDPTVPRPESTAIMSGLREFSFSSKGQVRSMNMLTTPNPSAGSDPEDAAMFELYVMHSRGVTALTIKKEDLGWGPDGKVLHPIDAEGMGAIEVKDIQVLLQNPVASDLSANGESAPPVTPKAVPPKTETKQDAARAVVVNGNDKAEKKKKKQRSTAEPEKGTSEPAATNPPLVTPASYAMAVQRPQSPPLAPVHRSTPAPAPAATINDNGPQHAAASNGPTYNDANRNEQSAPGESPASISRQLDALYRRIDEDKRVQYASAEAKQDALLRLVSSTLTDNVDKSISRIVSTNIQQTVLPAISDVTTAVLDRRVSEVLAQQLGASIPKEVKHALPAAVGKAMQEPEVLRLVAELVANKVSGVVDSHFTTALRNSIVPNFTSHAMTAAQNMASEIERRTTEQLRQAEVQRNEDSVKIEQLTSLVRSLSETVREMAAGQSVFQQEILKMQRSAAQPVKEPASNRSVTSIRSTPAPTLSVEEEELQSITSLMTEGRYEEGTIQWLQSPRQAELFDRLFVRCNPAYLQRLSQLVALSVSAAVTASFETHIVERLMWLESVFSTIDLKDPDVQDVAPKIMEVLSQRLQALYMQIAESSRNDPNLLRKVSALAKHADRLKTVG</sequence>
<accession>A0A4V5NEC8</accession>
<feature type="compositionally biased region" description="Polar residues" evidence="7">
    <location>
        <begin position="818"/>
        <end position="827"/>
    </location>
</feature>
<dbReference type="GO" id="GO:0031087">
    <property type="term" value="P:deadenylation-independent decapping of nuclear-transcribed mRNA"/>
    <property type="evidence" value="ECO:0007669"/>
    <property type="project" value="InterPro"/>
</dbReference>
<feature type="domain" description="Cytosolic endo-beta-N-acetylglucosaminidase TIM barrel" evidence="8">
    <location>
        <begin position="1"/>
        <end position="204"/>
    </location>
</feature>
<comment type="subcellular location">
    <subcellularLocation>
        <location evidence="1">Cytoplasm</location>
        <location evidence="1">P-body</location>
    </subcellularLocation>
</comment>
<dbReference type="FunFam" id="2.130.10.10:FF:000817">
    <property type="entry name" value="WGS project CABT00000000 data, contig 2.15"/>
    <property type="match status" value="1"/>
</dbReference>
<keyword evidence="6" id="KW-0175">Coiled coil</keyword>
<evidence type="ECO:0000259" key="8">
    <source>
        <dbReference type="Pfam" id="PF03644"/>
    </source>
</evidence>
<dbReference type="Proteomes" id="UP000308768">
    <property type="component" value="Unassembled WGS sequence"/>
</dbReference>
<dbReference type="InterPro" id="IPR045152">
    <property type="entry name" value="EDC4-like"/>
</dbReference>
<dbReference type="Gene3D" id="2.130.10.10">
    <property type="entry name" value="YVTN repeat-like/Quinoprotein amine dehydrogenase"/>
    <property type="match status" value="1"/>
</dbReference>
<evidence type="ECO:0000256" key="3">
    <source>
        <dbReference type="ARBA" id="ARBA00022490"/>
    </source>
</evidence>
<keyword evidence="5" id="KW-0677">Repeat</keyword>
<dbReference type="InterPro" id="IPR005201">
    <property type="entry name" value="TIM_ENGase"/>
</dbReference>
<dbReference type="GO" id="GO:0033925">
    <property type="term" value="F:mannosyl-glycoprotein endo-beta-N-acetylglucosaminidase activity"/>
    <property type="evidence" value="ECO:0007669"/>
    <property type="project" value="InterPro"/>
</dbReference>
<dbReference type="GO" id="GO:0000932">
    <property type="term" value="C:P-body"/>
    <property type="evidence" value="ECO:0007669"/>
    <property type="project" value="UniProtKB-SubCell"/>
</dbReference>
<dbReference type="Gene3D" id="1.10.220.100">
    <property type="entry name" value="conserved c-terminal region of ge- 1"/>
    <property type="match status" value="1"/>
</dbReference>
<feature type="region of interest" description="Disordered" evidence="7">
    <location>
        <begin position="760"/>
        <end position="887"/>
    </location>
</feature>
<evidence type="ECO:0000313" key="11">
    <source>
        <dbReference type="Proteomes" id="UP000308768"/>
    </source>
</evidence>
<dbReference type="Pfam" id="PF24106">
    <property type="entry name" value="Beta-prop_EDC4L"/>
    <property type="match status" value="1"/>
</dbReference>
<evidence type="ECO:0000256" key="5">
    <source>
        <dbReference type="ARBA" id="ARBA00022737"/>
    </source>
</evidence>
<protein>
    <submittedName>
        <fullName evidence="10">Uncharacterized protein</fullName>
    </submittedName>
</protein>
<dbReference type="SUPFAM" id="SSF50978">
    <property type="entry name" value="WD40 repeat-like"/>
    <property type="match status" value="1"/>
</dbReference>
<keyword evidence="11" id="KW-1185">Reference proteome</keyword>
<dbReference type="STRING" id="331657.A0A4V5NEC8"/>
<dbReference type="PANTHER" id="PTHR15598:SF5">
    <property type="entry name" value="ENHANCER OF MRNA-DECAPPING PROTEIN 4"/>
    <property type="match status" value="1"/>
</dbReference>
<feature type="region of interest" description="Disordered" evidence="7">
    <location>
        <begin position="652"/>
        <end position="708"/>
    </location>
</feature>
<keyword evidence="4" id="KW-0853">WD repeat</keyword>
<dbReference type="Gene3D" id="3.20.20.80">
    <property type="entry name" value="Glycosidases"/>
    <property type="match status" value="1"/>
</dbReference>
<evidence type="ECO:0000313" key="10">
    <source>
        <dbReference type="EMBL" id="TKA62019.1"/>
    </source>
</evidence>
<feature type="compositionally biased region" description="Polar residues" evidence="7">
    <location>
        <begin position="853"/>
        <end position="864"/>
    </location>
</feature>
<dbReference type="InterPro" id="IPR055393">
    <property type="entry name" value="Beta-prop_EDC4L"/>
</dbReference>
<feature type="region of interest" description="Disordered" evidence="7">
    <location>
        <begin position="1854"/>
        <end position="1878"/>
    </location>
</feature>
<feature type="region of interest" description="Disordered" evidence="7">
    <location>
        <begin position="1589"/>
        <end position="1645"/>
    </location>
</feature>
<name>A0A4V5NEC8_9PEZI</name>
<feature type="compositionally biased region" description="Polar residues" evidence="7">
    <location>
        <begin position="598"/>
        <end position="607"/>
    </location>
</feature>
<evidence type="ECO:0000256" key="6">
    <source>
        <dbReference type="SAM" id="Coils"/>
    </source>
</evidence>
<feature type="region of interest" description="Disordered" evidence="7">
    <location>
        <begin position="541"/>
        <end position="616"/>
    </location>
</feature>
<feature type="compositionally biased region" description="Polar residues" evidence="7">
    <location>
        <begin position="662"/>
        <end position="691"/>
    </location>
</feature>
<dbReference type="InterPro" id="IPR036322">
    <property type="entry name" value="WD40_repeat_dom_sf"/>
</dbReference>
<evidence type="ECO:0000259" key="9">
    <source>
        <dbReference type="Pfam" id="PF24106"/>
    </source>
</evidence>
<proteinExistence type="inferred from homology"/>
<evidence type="ECO:0000256" key="1">
    <source>
        <dbReference type="ARBA" id="ARBA00004201"/>
    </source>
</evidence>
<feature type="coiled-coil region" evidence="6">
    <location>
        <begin position="906"/>
        <end position="968"/>
    </location>
</feature>
<evidence type="ECO:0000256" key="7">
    <source>
        <dbReference type="SAM" id="MobiDB-lite"/>
    </source>
</evidence>
<dbReference type="EMBL" id="NAJN01001637">
    <property type="protein sequence ID" value="TKA62019.1"/>
    <property type="molecule type" value="Genomic_DNA"/>
</dbReference>
<evidence type="ECO:0000256" key="4">
    <source>
        <dbReference type="ARBA" id="ARBA00022574"/>
    </source>
</evidence>
<dbReference type="Pfam" id="PF03644">
    <property type="entry name" value="Glyco_hydro_85"/>
    <property type="match status" value="1"/>
</dbReference>
<evidence type="ECO:0000256" key="2">
    <source>
        <dbReference type="ARBA" id="ARBA00009639"/>
    </source>
</evidence>
<reference evidence="10 11" key="1">
    <citation type="submission" date="2017-03" db="EMBL/GenBank/DDBJ databases">
        <title>Genomes of endolithic fungi from Antarctica.</title>
        <authorList>
            <person name="Coleine C."/>
            <person name="Masonjones S."/>
            <person name="Stajich J.E."/>
        </authorList>
    </citation>
    <scope>NUCLEOTIDE SEQUENCE [LARGE SCALE GENOMIC DNA]</scope>
    <source>
        <strain evidence="10 11">CCFEE 5187</strain>
    </source>
</reference>
<feature type="compositionally biased region" description="Polar residues" evidence="7">
    <location>
        <begin position="1863"/>
        <end position="1876"/>
    </location>
</feature>
<feature type="region of interest" description="Disordered" evidence="7">
    <location>
        <begin position="420"/>
        <end position="439"/>
    </location>
</feature>
<dbReference type="PANTHER" id="PTHR15598">
    <property type="entry name" value="ENHANCER OF MRNA-DECAPPING PROTEIN 4"/>
    <property type="match status" value="1"/>
</dbReference>
<dbReference type="InterPro" id="IPR044938">
    <property type="entry name" value="EDC4_C_sf"/>
</dbReference>
<gene>
    <name evidence="10" type="ORF">B0A49_11037</name>
</gene>
<comment type="similarity">
    <text evidence="2">Belongs to the WD repeat EDC4 family.</text>
</comment>
<organism evidence="10 11">
    <name type="scientific">Cryomyces minteri</name>
    <dbReference type="NCBI Taxonomy" id="331657"/>
    <lineage>
        <taxon>Eukaryota</taxon>
        <taxon>Fungi</taxon>
        <taxon>Dikarya</taxon>
        <taxon>Ascomycota</taxon>
        <taxon>Pezizomycotina</taxon>
        <taxon>Dothideomycetes</taxon>
        <taxon>Dothideomycetes incertae sedis</taxon>
        <taxon>Cryomyces</taxon>
    </lineage>
</organism>
<dbReference type="OrthoDB" id="21128at2759"/>
<comment type="caution">
    <text evidence="10">The sequence shown here is derived from an EMBL/GenBank/DDBJ whole genome shotgun (WGS) entry which is preliminary data.</text>
</comment>
<feature type="compositionally biased region" description="Polar residues" evidence="7">
    <location>
        <begin position="1622"/>
        <end position="1645"/>
    </location>
</feature>
<feature type="region of interest" description="Disordered" evidence="7">
    <location>
        <begin position="1511"/>
        <end position="1576"/>
    </location>
</feature>